<dbReference type="Proteomes" id="UP001381693">
    <property type="component" value="Unassembled WGS sequence"/>
</dbReference>
<comment type="similarity">
    <text evidence="1">Belongs to the type-B carboxylesterase/lipase family.</text>
</comment>
<evidence type="ECO:0000256" key="3">
    <source>
        <dbReference type="ARBA" id="ARBA00023180"/>
    </source>
</evidence>
<evidence type="ECO:0000313" key="6">
    <source>
        <dbReference type="Proteomes" id="UP001381693"/>
    </source>
</evidence>
<dbReference type="PANTHER" id="PTHR43903">
    <property type="entry name" value="NEUROLIGIN"/>
    <property type="match status" value="1"/>
</dbReference>
<accession>A0AAN8ZX09</accession>
<dbReference type="EC" id="3.1.1.1" evidence="5"/>
<evidence type="ECO:0000256" key="1">
    <source>
        <dbReference type="ARBA" id="ARBA00005964"/>
    </source>
</evidence>
<dbReference type="PROSITE" id="PS00941">
    <property type="entry name" value="CARBOXYLESTERASE_B_2"/>
    <property type="match status" value="1"/>
</dbReference>
<reference evidence="5 6" key="1">
    <citation type="submission" date="2023-11" db="EMBL/GenBank/DDBJ databases">
        <title>Halocaridina rubra genome assembly.</title>
        <authorList>
            <person name="Smith C."/>
        </authorList>
    </citation>
    <scope>NUCLEOTIDE SEQUENCE [LARGE SCALE GENOMIC DNA]</scope>
    <source>
        <strain evidence="5">EP-1</strain>
        <tissue evidence="5">Whole</tissue>
    </source>
</reference>
<dbReference type="InterPro" id="IPR051093">
    <property type="entry name" value="Neuroligin/BSAL"/>
</dbReference>
<keyword evidence="5" id="KW-0378">Hydrolase</keyword>
<dbReference type="SUPFAM" id="SSF53474">
    <property type="entry name" value="alpha/beta-Hydrolases"/>
    <property type="match status" value="1"/>
</dbReference>
<feature type="domain" description="Carboxylesterase type B" evidence="4">
    <location>
        <begin position="125"/>
        <end position="393"/>
    </location>
</feature>
<sequence>MHMKLQILTTGNLKWRKKMHFYPLIIILILPTIPRGYEENEQFQDINHCCGDKYEVHEHIHTGDAPGSGDPIVDILAGHARGGFTQNWSFPTLPSTAKGRIMNKVKLTSGSLIEERATEFRPVELRTRMGTIIGTAEFTEQPTSPPTTGRPFYAFRGIPYAAPPVGRLRFRDPQEIEVPWPGGRLDATQFRPFCPQYDHDTNQVVGQEDCLYLNIYTPAVPDQSRARLPVLVFLHGGSYLRGTASSLGPRKLMREDIVVVTANFRLGILGFLSTRDEYLPGNYGLLDQVEALRWVQRNIAQFGGDPNRVTLGGFDSGAAAVHLHMLSPRSKGLFNGAIMMSGAGNCVWSISEEPEDAAYVVGRHLDCSTWSTWYLRECLMDKTTDELIRAQAEKHIT</sequence>
<dbReference type="GO" id="GO:0106435">
    <property type="term" value="F:carboxylesterase activity"/>
    <property type="evidence" value="ECO:0007669"/>
    <property type="project" value="UniProtKB-EC"/>
</dbReference>
<dbReference type="InterPro" id="IPR019819">
    <property type="entry name" value="Carboxylesterase_B_CS"/>
</dbReference>
<dbReference type="AlphaFoldDB" id="A0AAN8ZX09"/>
<dbReference type="InterPro" id="IPR002018">
    <property type="entry name" value="CarbesteraseB"/>
</dbReference>
<name>A0AAN8ZX09_HALRR</name>
<dbReference type="Pfam" id="PF00135">
    <property type="entry name" value="COesterase"/>
    <property type="match status" value="1"/>
</dbReference>
<gene>
    <name evidence="5" type="primary">Est-6_1</name>
    <name evidence="5" type="ORF">SK128_003599</name>
</gene>
<keyword evidence="3" id="KW-0325">Glycoprotein</keyword>
<evidence type="ECO:0000259" key="4">
    <source>
        <dbReference type="Pfam" id="PF00135"/>
    </source>
</evidence>
<evidence type="ECO:0000313" key="5">
    <source>
        <dbReference type="EMBL" id="KAK7071886.1"/>
    </source>
</evidence>
<dbReference type="EMBL" id="JAXCGZ010013844">
    <property type="protein sequence ID" value="KAK7071886.1"/>
    <property type="molecule type" value="Genomic_DNA"/>
</dbReference>
<evidence type="ECO:0000256" key="2">
    <source>
        <dbReference type="ARBA" id="ARBA00022729"/>
    </source>
</evidence>
<dbReference type="InterPro" id="IPR029058">
    <property type="entry name" value="AB_hydrolase_fold"/>
</dbReference>
<keyword evidence="2" id="KW-0732">Signal</keyword>
<comment type="caution">
    <text evidence="5">The sequence shown here is derived from an EMBL/GenBank/DDBJ whole genome shotgun (WGS) entry which is preliminary data.</text>
</comment>
<protein>
    <submittedName>
        <fullName evidence="5">Carboxylesterase</fullName>
        <ecNumber evidence="5">3.1.1.1</ecNumber>
    </submittedName>
</protein>
<organism evidence="5 6">
    <name type="scientific">Halocaridina rubra</name>
    <name type="common">Hawaiian red shrimp</name>
    <dbReference type="NCBI Taxonomy" id="373956"/>
    <lineage>
        <taxon>Eukaryota</taxon>
        <taxon>Metazoa</taxon>
        <taxon>Ecdysozoa</taxon>
        <taxon>Arthropoda</taxon>
        <taxon>Crustacea</taxon>
        <taxon>Multicrustacea</taxon>
        <taxon>Malacostraca</taxon>
        <taxon>Eumalacostraca</taxon>
        <taxon>Eucarida</taxon>
        <taxon>Decapoda</taxon>
        <taxon>Pleocyemata</taxon>
        <taxon>Caridea</taxon>
        <taxon>Atyoidea</taxon>
        <taxon>Atyidae</taxon>
        <taxon>Halocaridina</taxon>
    </lineage>
</organism>
<keyword evidence="6" id="KW-1185">Reference proteome</keyword>
<proteinExistence type="inferred from homology"/>
<dbReference type="Gene3D" id="3.40.50.1820">
    <property type="entry name" value="alpha/beta hydrolase"/>
    <property type="match status" value="1"/>
</dbReference>